<evidence type="ECO:0000313" key="2">
    <source>
        <dbReference type="EMBL" id="KAJ7082187.1"/>
    </source>
</evidence>
<dbReference type="EMBL" id="JARJCN010000046">
    <property type="protein sequence ID" value="KAJ7082187.1"/>
    <property type="molecule type" value="Genomic_DNA"/>
</dbReference>
<dbReference type="Proteomes" id="UP001222325">
    <property type="component" value="Unassembled WGS sequence"/>
</dbReference>
<gene>
    <name evidence="2" type="ORF">B0H15DRAFT_952574</name>
</gene>
<evidence type="ECO:0000313" key="3">
    <source>
        <dbReference type="Proteomes" id="UP001222325"/>
    </source>
</evidence>
<accession>A0AAD6U0S8</accession>
<keyword evidence="3" id="KW-1185">Reference proteome</keyword>
<dbReference type="AlphaFoldDB" id="A0AAD6U0S8"/>
<reference evidence="2" key="1">
    <citation type="submission" date="2023-03" db="EMBL/GenBank/DDBJ databases">
        <title>Massive genome expansion in bonnet fungi (Mycena s.s.) driven by repeated elements and novel gene families across ecological guilds.</title>
        <authorList>
            <consortium name="Lawrence Berkeley National Laboratory"/>
            <person name="Harder C.B."/>
            <person name="Miyauchi S."/>
            <person name="Viragh M."/>
            <person name="Kuo A."/>
            <person name="Thoen E."/>
            <person name="Andreopoulos B."/>
            <person name="Lu D."/>
            <person name="Skrede I."/>
            <person name="Drula E."/>
            <person name="Henrissat B."/>
            <person name="Morin E."/>
            <person name="Kohler A."/>
            <person name="Barry K."/>
            <person name="LaButti K."/>
            <person name="Morin E."/>
            <person name="Salamov A."/>
            <person name="Lipzen A."/>
            <person name="Mereny Z."/>
            <person name="Hegedus B."/>
            <person name="Baldrian P."/>
            <person name="Stursova M."/>
            <person name="Weitz H."/>
            <person name="Taylor A."/>
            <person name="Grigoriev I.V."/>
            <person name="Nagy L.G."/>
            <person name="Martin F."/>
            <person name="Kauserud H."/>
        </authorList>
    </citation>
    <scope>NUCLEOTIDE SEQUENCE</scope>
    <source>
        <strain evidence="2">CBHHK173m</strain>
    </source>
</reference>
<protein>
    <submittedName>
        <fullName evidence="2">Uncharacterized protein</fullName>
    </submittedName>
</protein>
<proteinExistence type="predicted"/>
<feature type="region of interest" description="Disordered" evidence="1">
    <location>
        <begin position="1"/>
        <end position="70"/>
    </location>
</feature>
<evidence type="ECO:0000256" key="1">
    <source>
        <dbReference type="SAM" id="MobiDB-lite"/>
    </source>
</evidence>
<comment type="caution">
    <text evidence="2">The sequence shown here is derived from an EMBL/GenBank/DDBJ whole genome shotgun (WGS) entry which is preliminary data.</text>
</comment>
<name>A0AAD6U0S8_9AGAR</name>
<organism evidence="2 3">
    <name type="scientific">Mycena belliarum</name>
    <dbReference type="NCBI Taxonomy" id="1033014"/>
    <lineage>
        <taxon>Eukaryota</taxon>
        <taxon>Fungi</taxon>
        <taxon>Dikarya</taxon>
        <taxon>Basidiomycota</taxon>
        <taxon>Agaricomycotina</taxon>
        <taxon>Agaricomycetes</taxon>
        <taxon>Agaricomycetidae</taxon>
        <taxon>Agaricales</taxon>
        <taxon>Marasmiineae</taxon>
        <taxon>Mycenaceae</taxon>
        <taxon>Mycena</taxon>
    </lineage>
</organism>
<feature type="compositionally biased region" description="Low complexity" evidence="1">
    <location>
        <begin position="13"/>
        <end position="25"/>
    </location>
</feature>
<feature type="region of interest" description="Disordered" evidence="1">
    <location>
        <begin position="212"/>
        <end position="249"/>
    </location>
</feature>
<sequence length="326" mass="35600">MFSLQCARPSRCEPAPHAARAEAPANSRGVVHTRLAVASLDSDPRPVHASQSLRAPHLQRRQGLEHTRGQVGSAKAVHNAQTSAPALVRGVCGATWSRARTLICGFAGCAGGLGRRRPRLARCGDVENHEPRTHSTTRIRGCLCARGMWAMTTIVDASEPDVCEHRTLPLSPSASEPRTMCAHPHPALAYPAARRVPHDNDRRLDRLVPRHARAPRPLLPATRRRAHARRGAGAGSPPRRRAARTPPMAPRLPLVLVSKRGWRARLVRSGASAWVRRAESELRETQHLRRERMADGCTVRADPVHAAQAREALVVIRNGRPGVFSG</sequence>